<dbReference type="GO" id="GO:0035485">
    <property type="term" value="F:adenine/guanine mispair binding"/>
    <property type="evidence" value="ECO:0007669"/>
    <property type="project" value="TreeGrafter"/>
</dbReference>
<dbReference type="SUPFAM" id="SSF55811">
    <property type="entry name" value="Nudix"/>
    <property type="match status" value="1"/>
</dbReference>
<keyword evidence="13" id="KW-0234">DNA repair</keyword>
<evidence type="ECO:0000256" key="12">
    <source>
        <dbReference type="ARBA" id="ARBA00023014"/>
    </source>
</evidence>
<evidence type="ECO:0000256" key="7">
    <source>
        <dbReference type="ARBA" id="ARBA00022485"/>
    </source>
</evidence>
<evidence type="ECO:0000256" key="3">
    <source>
        <dbReference type="ARBA" id="ARBA00002933"/>
    </source>
</evidence>
<dbReference type="InterPro" id="IPR003265">
    <property type="entry name" value="HhH-GPD_domain"/>
</dbReference>
<keyword evidence="7" id="KW-0004">4Fe-4S</keyword>
<dbReference type="FunFam" id="1.10.340.30:FF:000002">
    <property type="entry name" value="Adenine DNA glycosylase"/>
    <property type="match status" value="1"/>
</dbReference>
<dbReference type="SMART" id="SM00478">
    <property type="entry name" value="ENDO3c"/>
    <property type="match status" value="1"/>
</dbReference>
<evidence type="ECO:0000313" key="17">
    <source>
        <dbReference type="Proteomes" id="UP000564385"/>
    </source>
</evidence>
<comment type="catalytic activity">
    <reaction evidence="1">
        <text>Hydrolyzes free adenine bases from 7,8-dihydro-8-oxoguanine:adenine mismatched double-stranded DNA, leaving an apurinic site.</text>
        <dbReference type="EC" id="3.2.2.31"/>
    </reaction>
</comment>
<evidence type="ECO:0000256" key="13">
    <source>
        <dbReference type="ARBA" id="ARBA00023204"/>
    </source>
</evidence>
<evidence type="ECO:0000313" key="16">
    <source>
        <dbReference type="EMBL" id="NYF91976.1"/>
    </source>
</evidence>
<dbReference type="SUPFAM" id="SSF48150">
    <property type="entry name" value="DNA-glycosylase"/>
    <property type="match status" value="1"/>
</dbReference>
<dbReference type="Proteomes" id="UP000564385">
    <property type="component" value="Unassembled WGS sequence"/>
</dbReference>
<protein>
    <recommendedName>
        <fullName evidence="6">Adenine DNA glycosylase</fullName>
        <ecNumber evidence="5">3.2.2.31</ecNumber>
    </recommendedName>
</protein>
<gene>
    <name evidence="16" type="ORF">HDF08_004095</name>
</gene>
<keyword evidence="8" id="KW-0479">Metal-binding</keyword>
<accession>A0A852VQZ1</accession>
<evidence type="ECO:0000256" key="2">
    <source>
        <dbReference type="ARBA" id="ARBA00001966"/>
    </source>
</evidence>
<evidence type="ECO:0000256" key="14">
    <source>
        <dbReference type="ARBA" id="ARBA00023295"/>
    </source>
</evidence>
<dbReference type="GO" id="GO:0032357">
    <property type="term" value="F:oxidized purine DNA binding"/>
    <property type="evidence" value="ECO:0007669"/>
    <property type="project" value="TreeGrafter"/>
</dbReference>
<dbReference type="GO" id="GO:0051539">
    <property type="term" value="F:4 iron, 4 sulfur cluster binding"/>
    <property type="evidence" value="ECO:0007669"/>
    <property type="project" value="UniProtKB-KW"/>
</dbReference>
<dbReference type="InterPro" id="IPR044298">
    <property type="entry name" value="MIG/MutY"/>
</dbReference>
<evidence type="ECO:0000259" key="15">
    <source>
        <dbReference type="SMART" id="SM00478"/>
    </source>
</evidence>
<dbReference type="Gene3D" id="1.10.340.30">
    <property type="entry name" value="Hypothetical protein, domain 2"/>
    <property type="match status" value="1"/>
</dbReference>
<keyword evidence="11" id="KW-0408">Iron</keyword>
<evidence type="ECO:0000256" key="10">
    <source>
        <dbReference type="ARBA" id="ARBA00022801"/>
    </source>
</evidence>
<dbReference type="CDD" id="cd00056">
    <property type="entry name" value="ENDO3c"/>
    <property type="match status" value="1"/>
</dbReference>
<dbReference type="PANTHER" id="PTHR42944:SF1">
    <property type="entry name" value="ADENINE DNA GLYCOSYLASE"/>
    <property type="match status" value="1"/>
</dbReference>
<evidence type="ECO:0000256" key="4">
    <source>
        <dbReference type="ARBA" id="ARBA00008343"/>
    </source>
</evidence>
<comment type="similarity">
    <text evidence="4">Belongs to the Nth/MutY family.</text>
</comment>
<feature type="domain" description="HhH-GPD" evidence="15">
    <location>
        <begin position="62"/>
        <end position="219"/>
    </location>
</feature>
<dbReference type="InterPro" id="IPR015797">
    <property type="entry name" value="NUDIX_hydrolase-like_dom_sf"/>
</dbReference>
<evidence type="ECO:0000256" key="6">
    <source>
        <dbReference type="ARBA" id="ARBA00022023"/>
    </source>
</evidence>
<dbReference type="Pfam" id="PF00730">
    <property type="entry name" value="HhH-GPD"/>
    <property type="match status" value="1"/>
</dbReference>
<dbReference type="GO" id="GO:0034039">
    <property type="term" value="F:8-oxo-7,8-dihydroguanine DNA N-glycosylase activity"/>
    <property type="evidence" value="ECO:0007669"/>
    <property type="project" value="TreeGrafter"/>
</dbReference>
<dbReference type="InterPro" id="IPR011257">
    <property type="entry name" value="DNA_glycosylase"/>
</dbReference>
<evidence type="ECO:0000256" key="5">
    <source>
        <dbReference type="ARBA" id="ARBA00012045"/>
    </source>
</evidence>
<dbReference type="GO" id="GO:0046872">
    <property type="term" value="F:metal ion binding"/>
    <property type="evidence" value="ECO:0007669"/>
    <property type="project" value="UniProtKB-KW"/>
</dbReference>
<keyword evidence="9" id="KW-0227">DNA damage</keyword>
<keyword evidence="12" id="KW-0411">Iron-sulfur</keyword>
<name>A0A852VQZ1_9BACT</name>
<evidence type="ECO:0000256" key="1">
    <source>
        <dbReference type="ARBA" id="ARBA00000843"/>
    </source>
</evidence>
<dbReference type="EMBL" id="JACCCU010000003">
    <property type="protein sequence ID" value="NYF91976.1"/>
    <property type="molecule type" value="Genomic_DNA"/>
</dbReference>
<evidence type="ECO:0000256" key="9">
    <source>
        <dbReference type="ARBA" id="ARBA00022763"/>
    </source>
</evidence>
<comment type="cofactor">
    <cofactor evidence="2">
        <name>[4Fe-4S] cluster</name>
        <dbReference type="ChEBI" id="CHEBI:49883"/>
    </cofactor>
</comment>
<evidence type="ECO:0000256" key="11">
    <source>
        <dbReference type="ARBA" id="ARBA00023004"/>
    </source>
</evidence>
<comment type="caution">
    <text evidence="16">The sequence shown here is derived from an EMBL/GenBank/DDBJ whole genome shotgun (WGS) entry which is preliminary data.</text>
</comment>
<dbReference type="GO" id="GO:0000701">
    <property type="term" value="F:purine-specific mismatch base pair DNA N-glycosylase activity"/>
    <property type="evidence" value="ECO:0007669"/>
    <property type="project" value="UniProtKB-EC"/>
</dbReference>
<comment type="function">
    <text evidence="3">Adenine glycosylase active on G-A mispairs. MutY also corrects error-prone DNA synthesis past GO lesions which are due to the oxidatively damaged form of guanine: 7,8-dihydro-8-oxoguanine (8-oxo-dGTP).</text>
</comment>
<dbReference type="PANTHER" id="PTHR42944">
    <property type="entry name" value="ADENINE DNA GLYCOSYLASE"/>
    <property type="match status" value="1"/>
</dbReference>
<keyword evidence="10 16" id="KW-0378">Hydrolase</keyword>
<dbReference type="Gene3D" id="1.10.1670.10">
    <property type="entry name" value="Helix-hairpin-Helix base-excision DNA repair enzymes (C-terminal)"/>
    <property type="match status" value="1"/>
</dbReference>
<organism evidence="16 17">
    <name type="scientific">Tunturiibacter lichenicola</name>
    <dbReference type="NCBI Taxonomy" id="2051959"/>
    <lineage>
        <taxon>Bacteria</taxon>
        <taxon>Pseudomonadati</taxon>
        <taxon>Acidobacteriota</taxon>
        <taxon>Terriglobia</taxon>
        <taxon>Terriglobales</taxon>
        <taxon>Acidobacteriaceae</taxon>
        <taxon>Tunturiibacter</taxon>
    </lineage>
</organism>
<reference evidence="16 17" key="1">
    <citation type="submission" date="2020-07" db="EMBL/GenBank/DDBJ databases">
        <title>Genomic Encyclopedia of Type Strains, Phase IV (KMG-V): Genome sequencing to study the core and pangenomes of soil and plant-associated prokaryotes.</title>
        <authorList>
            <person name="Whitman W."/>
        </authorList>
    </citation>
    <scope>NUCLEOTIDE SEQUENCE [LARGE SCALE GENOMIC DNA]</scope>
    <source>
        <strain evidence="16 17">M8UP22</strain>
    </source>
</reference>
<dbReference type="InterPro" id="IPR023170">
    <property type="entry name" value="HhH_base_excis_C"/>
</dbReference>
<evidence type="ECO:0000256" key="8">
    <source>
        <dbReference type="ARBA" id="ARBA00022723"/>
    </source>
</evidence>
<sequence length="389" mass="43332">MSSVPRPATANDDRMHPAAPKTTLLDAALFRRRLMSWYRTHARELPWRHVSDPYRTWLSEVMLQQTRVAAVVEHYQSFLRRFPTILALALAPESEVLALWSGLGYYRRARMLHKAAQFLIEERGGILPGTAAELRTLPGIGEYTSAAIASIAFGESVAVVDGNVERVLLRLTGRPEQRDAAGRAFVQQQASALVPNRRIGEQTNAAGDHNQAMMELGATLCLPKAPLCLHCPVYALCKTRGEHLTPPRAAQLSRPAAYLLNLRKRGTLTEVLLERRPEDASLMPDMYELPPLPQDAVQGREPLLRLRHAITNTNYYVQVYAASGPQDRGLRRAVPAAKGDLHWVPTNKLNSKPLTGLARKVLQRLDVMKVDLPRLPTATNPPKRTISAR</sequence>
<dbReference type="EC" id="3.2.2.31" evidence="5"/>
<dbReference type="AlphaFoldDB" id="A0A852VQZ1"/>
<dbReference type="GO" id="GO:0006298">
    <property type="term" value="P:mismatch repair"/>
    <property type="evidence" value="ECO:0007669"/>
    <property type="project" value="TreeGrafter"/>
</dbReference>
<dbReference type="GO" id="GO:0006284">
    <property type="term" value="P:base-excision repair"/>
    <property type="evidence" value="ECO:0007669"/>
    <property type="project" value="InterPro"/>
</dbReference>
<proteinExistence type="inferred from homology"/>
<keyword evidence="14 16" id="KW-0326">Glycosidase</keyword>